<accession>A0AAV7LFU3</accession>
<name>A0AAV7LFU3_PLEWA</name>
<gene>
    <name evidence="1" type="ORF">NDU88_002486</name>
</gene>
<dbReference type="Proteomes" id="UP001066276">
    <property type="component" value="Chromosome 11"/>
</dbReference>
<comment type="caution">
    <text evidence="1">The sequence shown here is derived from an EMBL/GenBank/DDBJ whole genome shotgun (WGS) entry which is preliminary data.</text>
</comment>
<dbReference type="EMBL" id="JANPWB010000015">
    <property type="protein sequence ID" value="KAJ1089335.1"/>
    <property type="molecule type" value="Genomic_DNA"/>
</dbReference>
<reference evidence="1" key="1">
    <citation type="journal article" date="2022" name="bioRxiv">
        <title>Sequencing and chromosome-scale assembly of the giantPleurodeles waltlgenome.</title>
        <authorList>
            <person name="Brown T."/>
            <person name="Elewa A."/>
            <person name="Iarovenko S."/>
            <person name="Subramanian E."/>
            <person name="Araus A.J."/>
            <person name="Petzold A."/>
            <person name="Susuki M."/>
            <person name="Suzuki K.-i.T."/>
            <person name="Hayashi T."/>
            <person name="Toyoda A."/>
            <person name="Oliveira C."/>
            <person name="Osipova E."/>
            <person name="Leigh N.D."/>
            <person name="Simon A."/>
            <person name="Yun M.H."/>
        </authorList>
    </citation>
    <scope>NUCLEOTIDE SEQUENCE</scope>
    <source>
        <strain evidence="1">20211129_DDA</strain>
        <tissue evidence="1">Liver</tissue>
    </source>
</reference>
<evidence type="ECO:0000313" key="2">
    <source>
        <dbReference type="Proteomes" id="UP001066276"/>
    </source>
</evidence>
<keyword evidence="2" id="KW-1185">Reference proteome</keyword>
<organism evidence="1 2">
    <name type="scientific">Pleurodeles waltl</name>
    <name type="common">Iberian ribbed newt</name>
    <dbReference type="NCBI Taxonomy" id="8319"/>
    <lineage>
        <taxon>Eukaryota</taxon>
        <taxon>Metazoa</taxon>
        <taxon>Chordata</taxon>
        <taxon>Craniata</taxon>
        <taxon>Vertebrata</taxon>
        <taxon>Euteleostomi</taxon>
        <taxon>Amphibia</taxon>
        <taxon>Batrachia</taxon>
        <taxon>Caudata</taxon>
        <taxon>Salamandroidea</taxon>
        <taxon>Salamandridae</taxon>
        <taxon>Pleurodelinae</taxon>
        <taxon>Pleurodeles</taxon>
    </lineage>
</organism>
<protein>
    <submittedName>
        <fullName evidence="1">Uncharacterized protein</fullName>
    </submittedName>
</protein>
<dbReference type="AlphaFoldDB" id="A0AAV7LFU3"/>
<proteinExistence type="predicted"/>
<evidence type="ECO:0000313" key="1">
    <source>
        <dbReference type="EMBL" id="KAJ1089335.1"/>
    </source>
</evidence>
<sequence length="67" mass="7495">MRAEGAPRRARLIRCHLGEQRAGDASQVIGREPDRRRDTLVASGDSLERRVEDLGWSRVGWRAVALG</sequence>